<evidence type="ECO:0000259" key="1">
    <source>
        <dbReference type="Pfam" id="PF24750"/>
    </source>
</evidence>
<accession>A0AAU9SLP6</accession>
<dbReference type="InterPro" id="IPR056592">
    <property type="entry name" value="Beta-prop_At3g26010-like"/>
</dbReference>
<proteinExistence type="predicted"/>
<evidence type="ECO:0000313" key="3">
    <source>
        <dbReference type="Proteomes" id="UP000836841"/>
    </source>
</evidence>
<dbReference type="Proteomes" id="UP000836841">
    <property type="component" value="Chromosome 5"/>
</dbReference>
<feature type="domain" description="F-box protein At3g26010-like beta-propeller" evidence="1">
    <location>
        <begin position="1"/>
        <end position="52"/>
    </location>
</feature>
<protein>
    <recommendedName>
        <fullName evidence="1">F-box protein At3g26010-like beta-propeller domain-containing protein</fullName>
    </recommendedName>
</protein>
<dbReference type="AlphaFoldDB" id="A0AAU9SLP6"/>
<name>A0AAU9SLP6_THLAR</name>
<keyword evidence="3" id="KW-1185">Reference proteome</keyword>
<reference evidence="2 3" key="1">
    <citation type="submission" date="2022-03" db="EMBL/GenBank/DDBJ databases">
        <authorList>
            <person name="Nunn A."/>
            <person name="Chopra R."/>
            <person name="Nunn A."/>
            <person name="Contreras Garrido A."/>
        </authorList>
    </citation>
    <scope>NUCLEOTIDE SEQUENCE [LARGE SCALE GENOMIC DNA]</scope>
</reference>
<dbReference type="EMBL" id="OU466861">
    <property type="protein sequence ID" value="CAH2066526.1"/>
    <property type="molecule type" value="Genomic_DNA"/>
</dbReference>
<organism evidence="2 3">
    <name type="scientific">Thlaspi arvense</name>
    <name type="common">Field penny-cress</name>
    <dbReference type="NCBI Taxonomy" id="13288"/>
    <lineage>
        <taxon>Eukaryota</taxon>
        <taxon>Viridiplantae</taxon>
        <taxon>Streptophyta</taxon>
        <taxon>Embryophyta</taxon>
        <taxon>Tracheophyta</taxon>
        <taxon>Spermatophyta</taxon>
        <taxon>Magnoliopsida</taxon>
        <taxon>eudicotyledons</taxon>
        <taxon>Gunneridae</taxon>
        <taxon>Pentapetalae</taxon>
        <taxon>rosids</taxon>
        <taxon>malvids</taxon>
        <taxon>Brassicales</taxon>
        <taxon>Brassicaceae</taxon>
        <taxon>Thlaspideae</taxon>
        <taxon>Thlaspi</taxon>
    </lineage>
</organism>
<gene>
    <name evidence="2" type="ORF">TAV2_LOCUS16976</name>
</gene>
<sequence>MAINVFDIDIIYLWELDTKCFLACNLRTHTKSYGARKDGYPFETRKTVCKEDSLCFEPRSSLSQFVPSLQIVPTLEPKLI</sequence>
<evidence type="ECO:0000313" key="2">
    <source>
        <dbReference type="EMBL" id="CAH2066526.1"/>
    </source>
</evidence>
<dbReference type="Pfam" id="PF24750">
    <property type="entry name" value="b-prop_At3g26010-like"/>
    <property type="match status" value="1"/>
</dbReference>